<proteinExistence type="predicted"/>
<sequence>MRSVVRVAVALVVCALVLAACGGQRRPEGAGGSTSTAGAGGGRITIATGNTTGVYYQLGGGLAQLIDKNIEGYRATASETGASVQNVQGIVAGNYQVAFSLMDTASDAVEGKGSFTSPQPIEALTRLYPNYTQVLVRSDSGINSVADMKGKRVSTGSPNSGTEVIARRLLTAAGLDPAKDVQAQRLGLPETQDGIKDGTIDAMFWSGGLPTGGITDVTTSLKDKVKFLDLSSLLSPLQSANGPIYEAGSIPAATYGQPADVPTIVVPNVLVVKKGFDEALAEQLVKLIFDQRAELEKVNAAAKDISLDTARKTDPIPLNPGATKALDGLGAK</sequence>
<gene>
    <name evidence="2" type="ORF">ACFOUW_33000</name>
</gene>
<dbReference type="NCBIfam" id="TIGR02122">
    <property type="entry name" value="TRAP_TAXI"/>
    <property type="match status" value="1"/>
</dbReference>
<dbReference type="SUPFAM" id="SSF53850">
    <property type="entry name" value="Periplasmic binding protein-like II"/>
    <property type="match status" value="1"/>
</dbReference>
<name>A0ABV7YLK4_9ACTN</name>
<dbReference type="Pfam" id="PF16868">
    <property type="entry name" value="NMT1_3"/>
    <property type="match status" value="1"/>
</dbReference>
<keyword evidence="3" id="KW-1185">Reference proteome</keyword>
<dbReference type="Gene3D" id="3.40.190.10">
    <property type="entry name" value="Periplasmic binding protein-like II"/>
    <property type="match status" value="2"/>
</dbReference>
<dbReference type="PANTHER" id="PTHR42941:SF1">
    <property type="entry name" value="SLL1037 PROTEIN"/>
    <property type="match status" value="1"/>
</dbReference>
<dbReference type="EMBL" id="JBHRZH010000041">
    <property type="protein sequence ID" value="MFC3765694.1"/>
    <property type="molecule type" value="Genomic_DNA"/>
</dbReference>
<evidence type="ECO:0000313" key="3">
    <source>
        <dbReference type="Proteomes" id="UP001595699"/>
    </source>
</evidence>
<evidence type="ECO:0000313" key="2">
    <source>
        <dbReference type="EMBL" id="MFC3765694.1"/>
    </source>
</evidence>
<dbReference type="CDD" id="cd13569">
    <property type="entry name" value="PBP2_TAXI_TRAP_like_1"/>
    <property type="match status" value="1"/>
</dbReference>
<comment type="caution">
    <text evidence="2">The sequence shown here is derived from an EMBL/GenBank/DDBJ whole genome shotgun (WGS) entry which is preliminary data.</text>
</comment>
<dbReference type="PROSITE" id="PS51257">
    <property type="entry name" value="PROKAR_LIPOPROTEIN"/>
    <property type="match status" value="1"/>
</dbReference>
<protein>
    <submittedName>
        <fullName evidence="2">TAXI family TRAP transporter solute-binding subunit</fullName>
    </submittedName>
</protein>
<dbReference type="Proteomes" id="UP001595699">
    <property type="component" value="Unassembled WGS sequence"/>
</dbReference>
<accession>A0ABV7YLK4</accession>
<feature type="chain" id="PRO_5045573425" evidence="1">
    <location>
        <begin position="20"/>
        <end position="332"/>
    </location>
</feature>
<dbReference type="PANTHER" id="PTHR42941">
    <property type="entry name" value="SLL1037 PROTEIN"/>
    <property type="match status" value="1"/>
</dbReference>
<evidence type="ECO:0000256" key="1">
    <source>
        <dbReference type="SAM" id="SignalP"/>
    </source>
</evidence>
<reference evidence="3" key="1">
    <citation type="journal article" date="2019" name="Int. J. Syst. Evol. Microbiol.">
        <title>The Global Catalogue of Microorganisms (GCM) 10K type strain sequencing project: providing services to taxonomists for standard genome sequencing and annotation.</title>
        <authorList>
            <consortium name="The Broad Institute Genomics Platform"/>
            <consortium name="The Broad Institute Genome Sequencing Center for Infectious Disease"/>
            <person name="Wu L."/>
            <person name="Ma J."/>
        </authorList>
    </citation>
    <scope>NUCLEOTIDE SEQUENCE [LARGE SCALE GENOMIC DNA]</scope>
    <source>
        <strain evidence="3">CGMCC 4.7241</strain>
    </source>
</reference>
<feature type="signal peptide" evidence="1">
    <location>
        <begin position="1"/>
        <end position="19"/>
    </location>
</feature>
<keyword evidence="1" id="KW-0732">Signal</keyword>
<dbReference type="RefSeq" id="WP_205116406.1">
    <property type="nucleotide sequence ID" value="NZ_JAFBCM010000001.1"/>
</dbReference>
<organism evidence="2 3">
    <name type="scientific">Tenggerimyces flavus</name>
    <dbReference type="NCBI Taxonomy" id="1708749"/>
    <lineage>
        <taxon>Bacteria</taxon>
        <taxon>Bacillati</taxon>
        <taxon>Actinomycetota</taxon>
        <taxon>Actinomycetes</taxon>
        <taxon>Propionibacteriales</taxon>
        <taxon>Nocardioidaceae</taxon>
        <taxon>Tenggerimyces</taxon>
    </lineage>
</organism>
<dbReference type="InterPro" id="IPR011852">
    <property type="entry name" value="TRAP_TAXI"/>
</dbReference>